<protein>
    <submittedName>
        <fullName evidence="2">Uncharacterized protein</fullName>
    </submittedName>
</protein>
<accession>A0A9D3WUH1</accession>
<proteinExistence type="predicted"/>
<keyword evidence="3" id="KW-1185">Reference proteome</keyword>
<organism evidence="2 3">
    <name type="scientific">Mauremys mutica</name>
    <name type="common">yellowpond turtle</name>
    <dbReference type="NCBI Taxonomy" id="74926"/>
    <lineage>
        <taxon>Eukaryota</taxon>
        <taxon>Metazoa</taxon>
        <taxon>Chordata</taxon>
        <taxon>Craniata</taxon>
        <taxon>Vertebrata</taxon>
        <taxon>Euteleostomi</taxon>
        <taxon>Archelosauria</taxon>
        <taxon>Testudinata</taxon>
        <taxon>Testudines</taxon>
        <taxon>Cryptodira</taxon>
        <taxon>Durocryptodira</taxon>
        <taxon>Testudinoidea</taxon>
        <taxon>Geoemydidae</taxon>
        <taxon>Geoemydinae</taxon>
        <taxon>Mauremys</taxon>
    </lineage>
</organism>
<name>A0A9D3WUH1_9SAUR</name>
<keyword evidence="1" id="KW-0732">Signal</keyword>
<gene>
    <name evidence="2" type="ORF">KIL84_003071</name>
</gene>
<reference evidence="2" key="1">
    <citation type="submission" date="2021-09" db="EMBL/GenBank/DDBJ databases">
        <title>The genome of Mauremys mutica provides insights into the evolution of semi-aquatic lifestyle.</title>
        <authorList>
            <person name="Gong S."/>
            <person name="Gao Y."/>
        </authorList>
    </citation>
    <scope>NUCLEOTIDE SEQUENCE</scope>
    <source>
        <strain evidence="2">MM-2020</strain>
        <tissue evidence="2">Muscle</tissue>
    </source>
</reference>
<evidence type="ECO:0000313" key="3">
    <source>
        <dbReference type="Proteomes" id="UP000827986"/>
    </source>
</evidence>
<feature type="chain" id="PRO_5038691365" evidence="1">
    <location>
        <begin position="22"/>
        <end position="115"/>
    </location>
</feature>
<evidence type="ECO:0000313" key="2">
    <source>
        <dbReference type="EMBL" id="KAH1167588.1"/>
    </source>
</evidence>
<sequence>MRGCSVTGTYFWSSLVLRIQAEFLWLAPTGSLDRFEEQWGLSAQCPHLELPSPPCYSLVAPVFIWILGPVVPPTRLREGPLDTGGLTPTCLLEIPIRPPLLGPSPASTVECTWIT</sequence>
<comment type="caution">
    <text evidence="2">The sequence shown here is derived from an EMBL/GenBank/DDBJ whole genome shotgun (WGS) entry which is preliminary data.</text>
</comment>
<dbReference type="EMBL" id="JAHDVG010000486">
    <property type="protein sequence ID" value="KAH1167588.1"/>
    <property type="molecule type" value="Genomic_DNA"/>
</dbReference>
<feature type="signal peptide" evidence="1">
    <location>
        <begin position="1"/>
        <end position="21"/>
    </location>
</feature>
<dbReference type="Proteomes" id="UP000827986">
    <property type="component" value="Unassembled WGS sequence"/>
</dbReference>
<evidence type="ECO:0000256" key="1">
    <source>
        <dbReference type="SAM" id="SignalP"/>
    </source>
</evidence>
<dbReference type="AlphaFoldDB" id="A0A9D3WUH1"/>